<feature type="chain" id="PRO_5005254205" evidence="1">
    <location>
        <begin position="18"/>
        <end position="179"/>
    </location>
</feature>
<evidence type="ECO:0000313" key="2">
    <source>
        <dbReference type="EMBL" id="KLV06822.1"/>
    </source>
</evidence>
<gene>
    <name evidence="2" type="ORF">ABT57_17945</name>
</gene>
<dbReference type="PATRIC" id="fig|320778.3.peg.3904"/>
<name>A0A0J1JX09_9GAMM</name>
<comment type="caution">
    <text evidence="2">The sequence shown here is derived from an EMBL/GenBank/DDBJ whole genome shotgun (WGS) entry which is preliminary data.</text>
</comment>
<proteinExistence type="predicted"/>
<keyword evidence="1" id="KW-0732">Signal</keyword>
<evidence type="ECO:0000256" key="1">
    <source>
        <dbReference type="SAM" id="SignalP"/>
    </source>
</evidence>
<dbReference type="Proteomes" id="UP000035909">
    <property type="component" value="Unassembled WGS sequence"/>
</dbReference>
<feature type="signal peptide" evidence="1">
    <location>
        <begin position="1"/>
        <end position="17"/>
    </location>
</feature>
<dbReference type="RefSeq" id="WP_047886651.1">
    <property type="nucleotide sequence ID" value="NZ_LDOU01000019.1"/>
</dbReference>
<protein>
    <submittedName>
        <fullName evidence="2">Uncharacterized protein</fullName>
    </submittedName>
</protein>
<dbReference type="AlphaFoldDB" id="A0A0J1JX09"/>
<dbReference type="OrthoDB" id="10008984at2"/>
<reference evidence="2 3" key="1">
    <citation type="submission" date="2015-05" db="EMBL/GenBank/DDBJ databases">
        <title>Photobacterium galathea sp. nov.</title>
        <authorList>
            <person name="Machado H."/>
            <person name="Gram L."/>
        </authorList>
    </citation>
    <scope>NUCLEOTIDE SEQUENCE [LARGE SCALE GENOMIC DNA]</scope>
    <source>
        <strain evidence="2 3">DSM 22954</strain>
    </source>
</reference>
<evidence type="ECO:0000313" key="3">
    <source>
        <dbReference type="Proteomes" id="UP000035909"/>
    </source>
</evidence>
<keyword evidence="3" id="KW-1185">Reference proteome</keyword>
<organism evidence="2 3">
    <name type="scientific">Photobacterium ganghwense</name>
    <dbReference type="NCBI Taxonomy" id="320778"/>
    <lineage>
        <taxon>Bacteria</taxon>
        <taxon>Pseudomonadati</taxon>
        <taxon>Pseudomonadota</taxon>
        <taxon>Gammaproteobacteria</taxon>
        <taxon>Vibrionales</taxon>
        <taxon>Vibrionaceae</taxon>
        <taxon>Photobacterium</taxon>
    </lineage>
</organism>
<dbReference type="EMBL" id="LDOU01000019">
    <property type="protein sequence ID" value="KLV06822.1"/>
    <property type="molecule type" value="Genomic_DNA"/>
</dbReference>
<accession>A0A0J1JX09</accession>
<sequence length="179" mass="20017">MNKIGFALLFVSFSICAEPVYVTVEGIVTRVNDNTTSKEISHVLVGDFVTYTVLIDDNVNGFWLSSGELKSQKDSFGSQNSYSDFMFADYLCGNAINDGYFNYEYFTSESTKSYSSERFNISVGKRIDIRFNELFDNLYIGLEGTAKNSYKREGSKDSISFIESTINIVDISITNPCAG</sequence>